<keyword evidence="14" id="KW-1185">Reference proteome</keyword>
<comment type="caution">
    <text evidence="13">The sequence shown here is derived from an EMBL/GenBank/DDBJ whole genome shotgun (WGS) entry which is preliminary data.</text>
</comment>
<feature type="binding site" evidence="7">
    <location>
        <position position="442"/>
    </location>
    <ligand>
        <name>meso-2,6-diaminopimelate</name>
        <dbReference type="ChEBI" id="CHEBI:57791"/>
    </ligand>
</feature>
<dbReference type="Pfam" id="PF02875">
    <property type="entry name" value="Mur_ligase_C"/>
    <property type="match status" value="1"/>
</dbReference>
<feature type="binding site" evidence="7">
    <location>
        <position position="11"/>
    </location>
    <ligand>
        <name>UDP-N-acetyl-alpha-D-muramoyl-L-alanyl-D-glutamate</name>
        <dbReference type="ChEBI" id="CHEBI:83900"/>
    </ligand>
</feature>
<dbReference type="InterPro" id="IPR013221">
    <property type="entry name" value="Mur_ligase_cen"/>
</dbReference>
<reference evidence="13" key="1">
    <citation type="submission" date="2021-01" db="EMBL/GenBank/DDBJ databases">
        <title>YIM 132084 draft genome.</title>
        <authorList>
            <person name="An D."/>
        </authorList>
    </citation>
    <scope>NUCLEOTIDE SEQUENCE</scope>
    <source>
        <strain evidence="13">YIM 132084</strain>
    </source>
</reference>
<dbReference type="Gene3D" id="3.90.190.20">
    <property type="entry name" value="Mur ligase, C-terminal domain"/>
    <property type="match status" value="1"/>
</dbReference>
<evidence type="ECO:0000256" key="5">
    <source>
        <dbReference type="ARBA" id="ARBA00023306"/>
    </source>
</evidence>
<feature type="domain" description="Mur ligase N-terminal catalytic" evidence="10">
    <location>
        <begin position="6"/>
        <end position="81"/>
    </location>
</feature>
<gene>
    <name evidence="7" type="primary">murE</name>
    <name evidence="13" type="ORF">JL106_18320</name>
</gene>
<dbReference type="Pfam" id="PF08245">
    <property type="entry name" value="Mur_ligase_M"/>
    <property type="match status" value="1"/>
</dbReference>
<dbReference type="InterPro" id="IPR036565">
    <property type="entry name" value="Mur-like_cat_sf"/>
</dbReference>
<sequence length="488" mass="49785">MADPVITGVTLRAQDARPGDLFAALPGTRRHGAEFAGDAVAAGAVAVLTDPAGAAQLTDAGVPVLVAADPRAPLGALAADVYGRPSERLPVVGVTGTSGKTTTCFLLEAALAADGSRTGLIGTVQTSIAGRVLPSALTTPEAPDLQALFAVMLEQGVDVAVMEVSSHALSLGRVAGTGFAVGAFTNLSQDHLDFHSDMQGYFEAKALLFDGRARAGVIVVDDEWGRRLAERVPDALTVSTDPARRADVSVLERRADPTGVQHCTVATPAGTVPVTVSLPGAFNVANAATALACVHLLGRDVATAARALADVAVPGRMEKVDAGQPFLAVVDYAHKPAAVEALLRAVRAAVPSRVLVVLGAGGDRDRGKRAEMGRQAALGAELVIVTDDNPRSEPPASIRAAVLAGATGAGTAAEILEIGDRREAVREAVRRARPGDAVVIAGKGHEQGQDVAGVVHPFSDRHELTAALTDLTADPSGSAATPPEEFSP</sequence>
<keyword evidence="5 7" id="KW-0131">Cell cycle</keyword>
<keyword evidence="4 7" id="KW-0573">Peptidoglycan synthesis</keyword>
<dbReference type="GO" id="GO:0071555">
    <property type="term" value="P:cell wall organization"/>
    <property type="evidence" value="ECO:0007669"/>
    <property type="project" value="UniProtKB-KW"/>
</dbReference>
<dbReference type="Pfam" id="PF01225">
    <property type="entry name" value="Mur_ligase"/>
    <property type="match status" value="1"/>
</dbReference>
<dbReference type="EMBL" id="JAERWK010000025">
    <property type="protein sequence ID" value="MBM9469246.1"/>
    <property type="molecule type" value="Genomic_DNA"/>
</dbReference>
<comment type="cofactor">
    <cofactor evidence="7">
        <name>Mg(2+)</name>
        <dbReference type="ChEBI" id="CHEBI:18420"/>
    </cofactor>
</comment>
<dbReference type="GO" id="GO:0000287">
    <property type="term" value="F:magnesium ion binding"/>
    <property type="evidence" value="ECO:0007669"/>
    <property type="project" value="UniProtKB-UniRule"/>
</dbReference>
<dbReference type="InterPro" id="IPR036615">
    <property type="entry name" value="Mur_ligase_C_dom_sf"/>
</dbReference>
<dbReference type="NCBIfam" id="NF001126">
    <property type="entry name" value="PRK00139.1-4"/>
    <property type="match status" value="1"/>
</dbReference>
<dbReference type="GO" id="GO:0008360">
    <property type="term" value="P:regulation of cell shape"/>
    <property type="evidence" value="ECO:0007669"/>
    <property type="project" value="UniProtKB-KW"/>
</dbReference>
<evidence type="ECO:0000259" key="10">
    <source>
        <dbReference type="Pfam" id="PF01225"/>
    </source>
</evidence>
<keyword evidence="7" id="KW-0963">Cytoplasm</keyword>
<evidence type="ECO:0000259" key="12">
    <source>
        <dbReference type="Pfam" id="PF08245"/>
    </source>
</evidence>
<feature type="binding site" evidence="7">
    <location>
        <begin position="96"/>
        <end position="102"/>
    </location>
    <ligand>
        <name>ATP</name>
        <dbReference type="ChEBI" id="CHEBI:30616"/>
    </ligand>
</feature>
<dbReference type="GO" id="GO:0008765">
    <property type="term" value="F:UDP-N-acetylmuramoylalanyl-D-glutamate-2,6-diaminopimelate ligase activity"/>
    <property type="evidence" value="ECO:0007669"/>
    <property type="project" value="UniProtKB-UniRule"/>
</dbReference>
<keyword evidence="3 7" id="KW-0133">Cell shape</keyword>
<evidence type="ECO:0000256" key="9">
    <source>
        <dbReference type="SAM" id="MobiDB-lite"/>
    </source>
</evidence>
<keyword evidence="7 13" id="KW-0436">Ligase</keyword>
<dbReference type="SUPFAM" id="SSF63418">
    <property type="entry name" value="MurE/MurF N-terminal domain"/>
    <property type="match status" value="1"/>
</dbReference>
<dbReference type="GO" id="GO:0051301">
    <property type="term" value="P:cell division"/>
    <property type="evidence" value="ECO:0007669"/>
    <property type="project" value="UniProtKB-KW"/>
</dbReference>
<proteinExistence type="inferred from homology"/>
<dbReference type="GO" id="GO:0005524">
    <property type="term" value="F:ATP binding"/>
    <property type="evidence" value="ECO:0007669"/>
    <property type="project" value="UniProtKB-UniRule"/>
</dbReference>
<evidence type="ECO:0000256" key="1">
    <source>
        <dbReference type="ARBA" id="ARBA00005898"/>
    </source>
</evidence>
<dbReference type="Proteomes" id="UP000663792">
    <property type="component" value="Unassembled WGS sequence"/>
</dbReference>
<keyword evidence="7" id="KW-0067">ATP-binding</keyword>
<evidence type="ECO:0000259" key="11">
    <source>
        <dbReference type="Pfam" id="PF02875"/>
    </source>
</evidence>
<evidence type="ECO:0000313" key="14">
    <source>
        <dbReference type="Proteomes" id="UP000663792"/>
    </source>
</evidence>
<feature type="binding site" evidence="7">
    <location>
        <position position="446"/>
    </location>
    <ligand>
        <name>meso-2,6-diaminopimelate</name>
        <dbReference type="ChEBI" id="CHEBI:57791"/>
    </ligand>
</feature>
<feature type="short sequence motif" description="Meso-diaminopimelate recognition motif" evidence="7">
    <location>
        <begin position="388"/>
        <end position="391"/>
    </location>
</feature>
<dbReference type="PANTHER" id="PTHR23135:SF4">
    <property type="entry name" value="UDP-N-ACETYLMURAMOYL-L-ALANYL-D-GLUTAMATE--2,6-DIAMINOPIMELATE LIGASE MURE HOMOLOG, CHLOROPLASTIC"/>
    <property type="match status" value="1"/>
</dbReference>
<dbReference type="SUPFAM" id="SSF53244">
    <property type="entry name" value="MurD-like peptide ligases, peptide-binding domain"/>
    <property type="match status" value="1"/>
</dbReference>
<dbReference type="GO" id="GO:0009252">
    <property type="term" value="P:peptidoglycan biosynthetic process"/>
    <property type="evidence" value="ECO:0007669"/>
    <property type="project" value="UniProtKB-UniRule"/>
</dbReference>
<keyword evidence="7" id="KW-0460">Magnesium</keyword>
<dbReference type="Gene3D" id="3.40.1390.10">
    <property type="entry name" value="MurE/MurF, N-terminal domain"/>
    <property type="match status" value="1"/>
</dbReference>
<comment type="catalytic activity">
    <reaction evidence="7">
        <text>UDP-N-acetyl-alpha-D-muramoyl-L-alanyl-D-glutamate + meso-2,6-diaminopimelate + ATP = UDP-N-acetyl-alpha-D-muramoyl-L-alanyl-gamma-D-glutamyl-meso-2,6-diaminopimelate + ADP + phosphate + H(+)</text>
        <dbReference type="Rhea" id="RHEA:23676"/>
        <dbReference type="ChEBI" id="CHEBI:15378"/>
        <dbReference type="ChEBI" id="CHEBI:30616"/>
        <dbReference type="ChEBI" id="CHEBI:43474"/>
        <dbReference type="ChEBI" id="CHEBI:57791"/>
        <dbReference type="ChEBI" id="CHEBI:83900"/>
        <dbReference type="ChEBI" id="CHEBI:83905"/>
        <dbReference type="ChEBI" id="CHEBI:456216"/>
        <dbReference type="EC" id="6.3.2.13"/>
    </reaction>
</comment>
<comment type="function">
    <text evidence="7">Catalyzes the addition of meso-diaminopimelic acid to the nucleotide precursor UDP-N-acetylmuramoyl-L-alanyl-D-glutamate (UMAG) in the biosynthesis of bacterial cell-wall peptidoglycan.</text>
</comment>
<comment type="similarity">
    <text evidence="1 7">Belongs to the MurCDEF family. MurE subfamily.</text>
</comment>
<feature type="binding site" evidence="7">
    <location>
        <position position="173"/>
    </location>
    <ligand>
        <name>UDP-N-acetyl-alpha-D-muramoyl-L-alanyl-D-glutamate</name>
        <dbReference type="ChEBI" id="CHEBI:83900"/>
    </ligand>
</feature>
<comment type="PTM">
    <text evidence="7">Carboxylation is probably crucial for Mg(2+) binding and, consequently, for the gamma-phosphate positioning of ATP.</text>
</comment>
<organism evidence="13 14">
    <name type="scientific">Nakamurella leprariae</name>
    <dbReference type="NCBI Taxonomy" id="2803911"/>
    <lineage>
        <taxon>Bacteria</taxon>
        <taxon>Bacillati</taxon>
        <taxon>Actinomycetota</taxon>
        <taxon>Actinomycetes</taxon>
        <taxon>Nakamurellales</taxon>
        <taxon>Nakamurellaceae</taxon>
        <taxon>Nakamurella</taxon>
    </lineage>
</organism>
<dbReference type="NCBIfam" id="TIGR01085">
    <property type="entry name" value="murE"/>
    <property type="match status" value="1"/>
</dbReference>
<evidence type="ECO:0000256" key="6">
    <source>
        <dbReference type="ARBA" id="ARBA00023316"/>
    </source>
</evidence>
<comment type="pathway">
    <text evidence="7 8">Cell wall biogenesis; peptidoglycan biosynthesis.</text>
</comment>
<feature type="modified residue" description="N6-carboxylysine" evidence="7">
    <location>
        <position position="205"/>
    </location>
</feature>
<dbReference type="EC" id="6.3.2.13" evidence="7"/>
<feature type="binding site" evidence="7">
    <location>
        <position position="364"/>
    </location>
    <ligand>
        <name>meso-2,6-diaminopimelate</name>
        <dbReference type="ChEBI" id="CHEBI:57791"/>
    </ligand>
</feature>
<dbReference type="NCBIfam" id="NF001124">
    <property type="entry name" value="PRK00139.1-2"/>
    <property type="match status" value="1"/>
</dbReference>
<feature type="region of interest" description="Disordered" evidence="9">
    <location>
        <begin position="469"/>
        <end position="488"/>
    </location>
</feature>
<dbReference type="InterPro" id="IPR035911">
    <property type="entry name" value="MurE/MurF_N"/>
</dbReference>
<dbReference type="PANTHER" id="PTHR23135">
    <property type="entry name" value="MUR LIGASE FAMILY MEMBER"/>
    <property type="match status" value="1"/>
</dbReference>
<dbReference type="InterPro" id="IPR004101">
    <property type="entry name" value="Mur_ligase_C"/>
</dbReference>
<comment type="caution">
    <text evidence="7">Lacks conserved residue(s) required for the propagation of feature annotation.</text>
</comment>
<dbReference type="HAMAP" id="MF_00208">
    <property type="entry name" value="MurE"/>
    <property type="match status" value="1"/>
</dbReference>
<keyword evidence="2 7" id="KW-0132">Cell division</keyword>
<evidence type="ECO:0000256" key="4">
    <source>
        <dbReference type="ARBA" id="ARBA00022984"/>
    </source>
</evidence>
<accession>A0A938YB25</accession>
<dbReference type="Gene3D" id="3.40.1190.10">
    <property type="entry name" value="Mur-like, catalytic domain"/>
    <property type="match status" value="1"/>
</dbReference>
<feature type="binding site" evidence="7">
    <location>
        <begin position="388"/>
        <end position="391"/>
    </location>
    <ligand>
        <name>meso-2,6-diaminopimelate</name>
        <dbReference type="ChEBI" id="CHEBI:57791"/>
    </ligand>
</feature>
<evidence type="ECO:0000256" key="2">
    <source>
        <dbReference type="ARBA" id="ARBA00022618"/>
    </source>
</evidence>
<dbReference type="InterPro" id="IPR000713">
    <property type="entry name" value="Mur_ligase_N"/>
</dbReference>
<dbReference type="GO" id="GO:0005737">
    <property type="term" value="C:cytoplasm"/>
    <property type="evidence" value="ECO:0007669"/>
    <property type="project" value="UniProtKB-SubCell"/>
</dbReference>
<feature type="domain" description="Mur ligase central" evidence="12">
    <location>
        <begin position="94"/>
        <end position="294"/>
    </location>
</feature>
<dbReference type="InterPro" id="IPR005761">
    <property type="entry name" value="UDP-N-AcMur-Glu-dNH2Pim_ligase"/>
</dbReference>
<evidence type="ECO:0000256" key="8">
    <source>
        <dbReference type="RuleBase" id="RU004135"/>
    </source>
</evidence>
<feature type="domain" description="Mur ligase C-terminal" evidence="11">
    <location>
        <begin position="315"/>
        <end position="444"/>
    </location>
</feature>
<comment type="subcellular location">
    <subcellularLocation>
        <location evidence="7 8">Cytoplasm</location>
    </subcellularLocation>
</comment>
<evidence type="ECO:0000256" key="7">
    <source>
        <dbReference type="HAMAP-Rule" id="MF_00208"/>
    </source>
</evidence>
<name>A0A938YB25_9ACTN</name>
<evidence type="ECO:0000256" key="3">
    <source>
        <dbReference type="ARBA" id="ARBA00022960"/>
    </source>
</evidence>
<protein>
    <recommendedName>
        <fullName evidence="7">UDP-N-acetylmuramoyl-L-alanyl-D-glutamate--2,6-diaminopimelate ligase</fullName>
        <ecNumber evidence="7">6.3.2.13</ecNumber>
    </recommendedName>
    <alternativeName>
        <fullName evidence="7">Meso-A2pm-adding enzyme</fullName>
    </alternativeName>
    <alternativeName>
        <fullName evidence="7">Meso-diaminopimelate-adding enzyme</fullName>
    </alternativeName>
    <alternativeName>
        <fullName evidence="7">UDP-MurNAc-L-Ala-D-Glu:meso-diaminopimelate ligase</fullName>
    </alternativeName>
    <alternativeName>
        <fullName evidence="7">UDP-MurNAc-tripeptide synthetase</fullName>
    </alternativeName>
    <alternativeName>
        <fullName evidence="7">UDP-N-acetylmuramyl-tripeptide synthetase</fullName>
    </alternativeName>
</protein>
<feature type="binding site" evidence="7">
    <location>
        <begin position="138"/>
        <end position="139"/>
    </location>
    <ligand>
        <name>UDP-N-acetyl-alpha-D-muramoyl-L-alanyl-D-glutamate</name>
        <dbReference type="ChEBI" id="CHEBI:83900"/>
    </ligand>
</feature>
<dbReference type="SUPFAM" id="SSF53623">
    <property type="entry name" value="MurD-like peptide ligases, catalytic domain"/>
    <property type="match status" value="1"/>
</dbReference>
<evidence type="ECO:0000313" key="13">
    <source>
        <dbReference type="EMBL" id="MBM9469246.1"/>
    </source>
</evidence>
<dbReference type="AlphaFoldDB" id="A0A938YB25"/>
<keyword evidence="7" id="KW-0547">Nucleotide-binding</keyword>
<feature type="binding site" evidence="7">
    <location>
        <position position="165"/>
    </location>
    <ligand>
        <name>UDP-N-acetyl-alpha-D-muramoyl-L-alanyl-D-glutamate</name>
        <dbReference type="ChEBI" id="CHEBI:83900"/>
    </ligand>
</feature>
<keyword evidence="6 7" id="KW-0961">Cell wall biogenesis/degradation</keyword>